<evidence type="ECO:0000313" key="2">
    <source>
        <dbReference type="Proteomes" id="UP001331761"/>
    </source>
</evidence>
<comment type="caution">
    <text evidence="1">The sequence shown here is derived from an EMBL/GenBank/DDBJ whole genome shotgun (WGS) entry which is preliminary data.</text>
</comment>
<dbReference type="Proteomes" id="UP001331761">
    <property type="component" value="Unassembled WGS sequence"/>
</dbReference>
<reference evidence="1 2" key="1">
    <citation type="submission" date="2019-10" db="EMBL/GenBank/DDBJ databases">
        <title>Assembly and Annotation for the nematode Trichostrongylus colubriformis.</title>
        <authorList>
            <person name="Martin J."/>
        </authorList>
    </citation>
    <scope>NUCLEOTIDE SEQUENCE [LARGE SCALE GENOMIC DNA]</scope>
    <source>
        <strain evidence="1">G859</strain>
        <tissue evidence="1">Whole worm</tissue>
    </source>
</reference>
<organism evidence="1 2">
    <name type="scientific">Trichostrongylus colubriformis</name>
    <name type="common">Black scour worm</name>
    <dbReference type="NCBI Taxonomy" id="6319"/>
    <lineage>
        <taxon>Eukaryota</taxon>
        <taxon>Metazoa</taxon>
        <taxon>Ecdysozoa</taxon>
        <taxon>Nematoda</taxon>
        <taxon>Chromadorea</taxon>
        <taxon>Rhabditida</taxon>
        <taxon>Rhabditina</taxon>
        <taxon>Rhabditomorpha</taxon>
        <taxon>Strongyloidea</taxon>
        <taxon>Trichostrongylidae</taxon>
        <taxon>Trichostrongylus</taxon>
    </lineage>
</organism>
<keyword evidence="2" id="KW-1185">Reference proteome</keyword>
<feature type="non-terminal residue" evidence="1">
    <location>
        <position position="1"/>
    </location>
</feature>
<dbReference type="AlphaFoldDB" id="A0AAN8F8T9"/>
<proteinExistence type="predicted"/>
<evidence type="ECO:0000313" key="1">
    <source>
        <dbReference type="EMBL" id="KAK5975131.1"/>
    </source>
</evidence>
<sequence>KIRMKTSDLKTFCKVEEKGRALNMRFLTTFACRSDANRNRNLQIRYYDEVKADRTRVVVFVARHK</sequence>
<accession>A0AAN8F8T9</accession>
<gene>
    <name evidence="1" type="ORF">GCK32_021310</name>
</gene>
<name>A0AAN8F8T9_TRICO</name>
<dbReference type="EMBL" id="WIXE01013419">
    <property type="protein sequence ID" value="KAK5975131.1"/>
    <property type="molecule type" value="Genomic_DNA"/>
</dbReference>
<protein>
    <submittedName>
        <fullName evidence="1">Uncharacterized protein</fullName>
    </submittedName>
</protein>